<protein>
    <recommendedName>
        <fullName evidence="3">Flagellar protein</fullName>
    </recommendedName>
</protein>
<dbReference type="Proteomes" id="UP000293142">
    <property type="component" value="Unassembled WGS sequence"/>
</dbReference>
<organism evidence="1 2">
    <name type="scientific">Paenibacillus thalictri</name>
    <dbReference type="NCBI Taxonomy" id="2527873"/>
    <lineage>
        <taxon>Bacteria</taxon>
        <taxon>Bacillati</taxon>
        <taxon>Bacillota</taxon>
        <taxon>Bacilli</taxon>
        <taxon>Bacillales</taxon>
        <taxon>Paenibacillaceae</taxon>
        <taxon>Paenibacillus</taxon>
    </lineage>
</organism>
<evidence type="ECO:0000313" key="1">
    <source>
        <dbReference type="EMBL" id="TBL74002.1"/>
    </source>
</evidence>
<proteinExistence type="predicted"/>
<reference evidence="1 2" key="1">
    <citation type="submission" date="2019-02" db="EMBL/GenBank/DDBJ databases">
        <title>Paenibacillus sp. nov., isolated from surface-sterilized tissue of Thalictrum simplex L.</title>
        <authorList>
            <person name="Tuo L."/>
        </authorList>
    </citation>
    <scope>NUCLEOTIDE SEQUENCE [LARGE SCALE GENOMIC DNA]</scope>
    <source>
        <strain evidence="1 2">N2SHLJ1</strain>
    </source>
</reference>
<gene>
    <name evidence="1" type="ORF">EYB31_26270</name>
</gene>
<accession>A0A4Q9DLX2</accession>
<comment type="caution">
    <text evidence="1">The sequence shown here is derived from an EMBL/GenBank/DDBJ whole genome shotgun (WGS) entry which is preliminary data.</text>
</comment>
<keyword evidence="2" id="KW-1185">Reference proteome</keyword>
<sequence>MPLANCKGCGKLMISRKMPYCPDCKTKQDLLYRQIRDYLKENPGSTLLDVHTNTGIPISTVIELRKEDYIPYS</sequence>
<dbReference type="EMBL" id="SIRE01000020">
    <property type="protein sequence ID" value="TBL74002.1"/>
    <property type="molecule type" value="Genomic_DNA"/>
</dbReference>
<dbReference type="RefSeq" id="WP_131016409.1">
    <property type="nucleotide sequence ID" value="NZ_SIRE01000020.1"/>
</dbReference>
<dbReference type="OrthoDB" id="1707905at2"/>
<name>A0A4Q9DLX2_9BACL</name>
<dbReference type="AlphaFoldDB" id="A0A4Q9DLX2"/>
<evidence type="ECO:0000313" key="2">
    <source>
        <dbReference type="Proteomes" id="UP000293142"/>
    </source>
</evidence>
<evidence type="ECO:0008006" key="3">
    <source>
        <dbReference type="Google" id="ProtNLM"/>
    </source>
</evidence>